<dbReference type="Proteomes" id="UP000321154">
    <property type="component" value="Unassembled WGS sequence"/>
</dbReference>
<dbReference type="SMART" id="SM00345">
    <property type="entry name" value="HTH_GNTR"/>
    <property type="match status" value="1"/>
</dbReference>
<dbReference type="PRINTS" id="PR00035">
    <property type="entry name" value="HTHGNTR"/>
</dbReference>
<dbReference type="SMART" id="SM00866">
    <property type="entry name" value="UTRA"/>
    <property type="match status" value="1"/>
</dbReference>
<sequence>MPDGRTGMHRDVPHAEPTAGELALAALLRYCRDERFHPGEALGSERALAERLGVGRTVLRQALDVLEARGTIRRALGRSGGLFFHDGRIQRHLNTVEGVPAMVRHQGRTIATRVLRAELALAEADERRGLRLTGPDPVYRIERLRLVDGVPWSLDASVLPAARFPGLLRSDLTGSLYALLASGHGVELDRADETVEAVPATPDQARALDVGVTAALLEIRRVAWDVDGVPVEYAHDFFRADRTRVHMQRYGTNWKRSARLERGAHGPTRERPER</sequence>
<protein>
    <submittedName>
        <fullName evidence="5">GntR family transcriptional regulator</fullName>
    </submittedName>
</protein>
<evidence type="ECO:0000313" key="6">
    <source>
        <dbReference type="Proteomes" id="UP000321154"/>
    </source>
</evidence>
<evidence type="ECO:0000259" key="4">
    <source>
        <dbReference type="PROSITE" id="PS50949"/>
    </source>
</evidence>
<dbReference type="SUPFAM" id="SSF46785">
    <property type="entry name" value="Winged helix' DNA-binding domain"/>
    <property type="match status" value="1"/>
</dbReference>
<dbReference type="InterPro" id="IPR036388">
    <property type="entry name" value="WH-like_DNA-bd_sf"/>
</dbReference>
<feature type="domain" description="HTH gntR-type" evidence="4">
    <location>
        <begin position="17"/>
        <end position="87"/>
    </location>
</feature>
<keyword evidence="6" id="KW-1185">Reference proteome</keyword>
<evidence type="ECO:0000256" key="1">
    <source>
        <dbReference type="ARBA" id="ARBA00023015"/>
    </source>
</evidence>
<keyword evidence="1" id="KW-0805">Transcription regulation</keyword>
<keyword evidence="3" id="KW-0804">Transcription</keyword>
<proteinExistence type="predicted"/>
<name>A0ABQ0ULS4_9MICO</name>
<dbReference type="Pfam" id="PF07702">
    <property type="entry name" value="UTRA"/>
    <property type="match status" value="1"/>
</dbReference>
<dbReference type="InterPro" id="IPR036390">
    <property type="entry name" value="WH_DNA-bd_sf"/>
</dbReference>
<dbReference type="InterPro" id="IPR000524">
    <property type="entry name" value="Tscrpt_reg_HTH_GntR"/>
</dbReference>
<dbReference type="InterPro" id="IPR011663">
    <property type="entry name" value="UTRA"/>
</dbReference>
<evidence type="ECO:0000256" key="3">
    <source>
        <dbReference type="ARBA" id="ARBA00023163"/>
    </source>
</evidence>
<evidence type="ECO:0000313" key="5">
    <source>
        <dbReference type="EMBL" id="GEK82433.1"/>
    </source>
</evidence>
<dbReference type="SUPFAM" id="SSF64288">
    <property type="entry name" value="Chorismate lyase-like"/>
    <property type="match status" value="1"/>
</dbReference>
<gene>
    <name evidence="5" type="ORF">FFA01_07420</name>
</gene>
<dbReference type="Gene3D" id="3.40.1410.10">
    <property type="entry name" value="Chorismate lyase-like"/>
    <property type="match status" value="1"/>
</dbReference>
<organism evidence="5 6">
    <name type="scientific">Frigoribacterium faeni</name>
    <dbReference type="NCBI Taxonomy" id="145483"/>
    <lineage>
        <taxon>Bacteria</taxon>
        <taxon>Bacillati</taxon>
        <taxon>Actinomycetota</taxon>
        <taxon>Actinomycetes</taxon>
        <taxon>Micrococcales</taxon>
        <taxon>Microbacteriaceae</taxon>
        <taxon>Frigoribacterium</taxon>
    </lineage>
</organism>
<dbReference type="InterPro" id="IPR050679">
    <property type="entry name" value="Bact_HTH_transcr_reg"/>
</dbReference>
<dbReference type="InterPro" id="IPR028978">
    <property type="entry name" value="Chorismate_lyase_/UTRA_dom_sf"/>
</dbReference>
<dbReference type="PANTHER" id="PTHR44846">
    <property type="entry name" value="MANNOSYL-D-GLYCERATE TRANSPORT/METABOLISM SYSTEM REPRESSOR MNGR-RELATED"/>
    <property type="match status" value="1"/>
</dbReference>
<evidence type="ECO:0000256" key="2">
    <source>
        <dbReference type="ARBA" id="ARBA00023125"/>
    </source>
</evidence>
<dbReference type="EMBL" id="BJUV01000005">
    <property type="protein sequence ID" value="GEK82433.1"/>
    <property type="molecule type" value="Genomic_DNA"/>
</dbReference>
<keyword evidence="2" id="KW-0238">DNA-binding</keyword>
<accession>A0ABQ0ULS4</accession>
<comment type="caution">
    <text evidence="5">The sequence shown here is derived from an EMBL/GenBank/DDBJ whole genome shotgun (WGS) entry which is preliminary data.</text>
</comment>
<dbReference type="PANTHER" id="PTHR44846:SF1">
    <property type="entry name" value="MANNOSYL-D-GLYCERATE TRANSPORT_METABOLISM SYSTEM REPRESSOR MNGR-RELATED"/>
    <property type="match status" value="1"/>
</dbReference>
<reference evidence="5 6" key="1">
    <citation type="submission" date="2019-07" db="EMBL/GenBank/DDBJ databases">
        <title>Whole genome shotgun sequence of Frigoribacterium faeni NBRC 103066.</title>
        <authorList>
            <person name="Hosoyama A."/>
            <person name="Uohara A."/>
            <person name="Ohji S."/>
            <person name="Ichikawa N."/>
        </authorList>
    </citation>
    <scope>NUCLEOTIDE SEQUENCE [LARGE SCALE GENOMIC DNA]</scope>
    <source>
        <strain evidence="5 6">NBRC 103066</strain>
    </source>
</reference>
<dbReference type="Pfam" id="PF00392">
    <property type="entry name" value="GntR"/>
    <property type="match status" value="1"/>
</dbReference>
<dbReference type="Gene3D" id="1.10.10.10">
    <property type="entry name" value="Winged helix-like DNA-binding domain superfamily/Winged helix DNA-binding domain"/>
    <property type="match status" value="1"/>
</dbReference>
<dbReference type="PROSITE" id="PS50949">
    <property type="entry name" value="HTH_GNTR"/>
    <property type="match status" value="1"/>
</dbReference>